<dbReference type="PANTHER" id="PTHR30471:SF3">
    <property type="entry name" value="UPF0758 PROTEIN YEES-RELATED"/>
    <property type="match status" value="1"/>
</dbReference>
<feature type="domain" description="MPN" evidence="6">
    <location>
        <begin position="55"/>
        <end position="177"/>
    </location>
</feature>
<dbReference type="InterPro" id="IPR037518">
    <property type="entry name" value="MPN"/>
</dbReference>
<proteinExistence type="predicted"/>
<dbReference type="InterPro" id="IPR020891">
    <property type="entry name" value="UPF0758_CS"/>
</dbReference>
<dbReference type="EMBL" id="JH603163">
    <property type="protein sequence ID" value="EIC23937.1"/>
    <property type="molecule type" value="Genomic_DNA"/>
</dbReference>
<protein>
    <submittedName>
        <fullName evidence="7">DNA repair protein</fullName>
    </submittedName>
</protein>
<evidence type="ECO:0000256" key="5">
    <source>
        <dbReference type="ARBA" id="ARBA00023049"/>
    </source>
</evidence>
<keyword evidence="3" id="KW-0378">Hydrolase</keyword>
<evidence type="ECO:0000313" key="8">
    <source>
        <dbReference type="Proteomes" id="UP000002964"/>
    </source>
</evidence>
<keyword evidence="4" id="KW-0862">Zinc</keyword>
<dbReference type="Gene3D" id="3.40.140.10">
    <property type="entry name" value="Cytidine Deaminase, domain 2"/>
    <property type="match status" value="1"/>
</dbReference>
<evidence type="ECO:0000256" key="4">
    <source>
        <dbReference type="ARBA" id="ARBA00022833"/>
    </source>
</evidence>
<dbReference type="OrthoDB" id="9804482at2"/>
<dbReference type="GO" id="GO:0006508">
    <property type="term" value="P:proteolysis"/>
    <property type="evidence" value="ECO:0007669"/>
    <property type="project" value="UniProtKB-KW"/>
</dbReference>
<dbReference type="GO" id="GO:0046872">
    <property type="term" value="F:metal ion binding"/>
    <property type="evidence" value="ECO:0007669"/>
    <property type="project" value="UniProtKB-KW"/>
</dbReference>
<sequence>MSQSHHTLSRSRLTQQRRQANRFAAMLAADLTPDEQSSLVALALKVLEPKVTYDTFTDVATTMDFMRLRFAGKPNEVFAVAFLDNKHRLIALEEVFQGTIDGCNVHPRVIAQRGLALNCAACLLIHNHPSGDPTPSAADLRVTQRIRQALDLFEITLLDHIIVGGEGALSLAQEGQL</sequence>
<gene>
    <name evidence="7" type="ORF">Thi970DRAFT_00072</name>
</gene>
<dbReference type="Proteomes" id="UP000002964">
    <property type="component" value="Unassembled WGS sequence"/>
</dbReference>
<dbReference type="Pfam" id="PF04002">
    <property type="entry name" value="RadC"/>
    <property type="match status" value="1"/>
</dbReference>
<dbReference type="SUPFAM" id="SSF102712">
    <property type="entry name" value="JAB1/MPN domain"/>
    <property type="match status" value="1"/>
</dbReference>
<keyword evidence="1" id="KW-0645">Protease</keyword>
<organism evidence="7 8">
    <name type="scientific">Thiorhodovibrio frisius</name>
    <dbReference type="NCBI Taxonomy" id="631362"/>
    <lineage>
        <taxon>Bacteria</taxon>
        <taxon>Pseudomonadati</taxon>
        <taxon>Pseudomonadota</taxon>
        <taxon>Gammaproteobacteria</taxon>
        <taxon>Chromatiales</taxon>
        <taxon>Chromatiaceae</taxon>
        <taxon>Thiorhodovibrio</taxon>
    </lineage>
</organism>
<keyword evidence="5" id="KW-0482">Metalloprotease</keyword>
<keyword evidence="2" id="KW-0479">Metal-binding</keyword>
<keyword evidence="8" id="KW-1185">Reference proteome</keyword>
<evidence type="ECO:0000259" key="6">
    <source>
        <dbReference type="PROSITE" id="PS50249"/>
    </source>
</evidence>
<dbReference type="HOGENOM" id="CLU_073529_3_1_6"/>
<reference evidence="7 8" key="2">
    <citation type="submission" date="2011-11" db="EMBL/GenBank/DDBJ databases">
        <authorList>
            <consortium name="US DOE Joint Genome Institute"/>
            <person name="Lucas S."/>
            <person name="Han J."/>
            <person name="Lapidus A."/>
            <person name="Cheng J.-F."/>
            <person name="Goodwin L."/>
            <person name="Pitluck S."/>
            <person name="Peters L."/>
            <person name="Ovchinnikova G."/>
            <person name="Zhang X."/>
            <person name="Detter J.C."/>
            <person name="Han C."/>
            <person name="Tapia R."/>
            <person name="Land M."/>
            <person name="Hauser L."/>
            <person name="Kyrpides N."/>
            <person name="Ivanova N."/>
            <person name="Pagani I."/>
            <person name="Vogl K."/>
            <person name="Liu Z."/>
            <person name="Overmann J."/>
            <person name="Frigaard N.-U."/>
            <person name="Bryant D."/>
            <person name="Woyke T."/>
        </authorList>
    </citation>
    <scope>NUCLEOTIDE SEQUENCE [LARGE SCALE GENOMIC DNA]</scope>
    <source>
        <strain evidence="7 8">970</strain>
    </source>
</reference>
<name>H8YVJ7_9GAMM</name>
<evidence type="ECO:0000256" key="1">
    <source>
        <dbReference type="ARBA" id="ARBA00022670"/>
    </source>
</evidence>
<reference evidence="8" key="1">
    <citation type="submission" date="2011-06" db="EMBL/GenBank/DDBJ databases">
        <authorList>
            <consortium name="US DOE Joint Genome Institute (JGI-PGF)"/>
            <person name="Lucas S."/>
            <person name="Han J."/>
            <person name="Lapidus A."/>
            <person name="Cheng J.-F."/>
            <person name="Goodwin L."/>
            <person name="Pitluck S."/>
            <person name="Peters L."/>
            <person name="Land M.L."/>
            <person name="Hauser L."/>
            <person name="Vogl K."/>
            <person name="Liu Z."/>
            <person name="Overmann J."/>
            <person name="Frigaard N.-U."/>
            <person name="Bryant D.A."/>
            <person name="Woyke T.J."/>
        </authorList>
    </citation>
    <scope>NUCLEOTIDE SEQUENCE [LARGE SCALE GENOMIC DNA]</scope>
    <source>
        <strain evidence="8">970</strain>
    </source>
</reference>
<dbReference type="PANTHER" id="PTHR30471">
    <property type="entry name" value="DNA REPAIR PROTEIN RADC"/>
    <property type="match status" value="1"/>
</dbReference>
<dbReference type="RefSeq" id="WP_009146560.1">
    <property type="nucleotide sequence ID" value="NZ_CP121471.1"/>
</dbReference>
<evidence type="ECO:0000256" key="2">
    <source>
        <dbReference type="ARBA" id="ARBA00022723"/>
    </source>
</evidence>
<dbReference type="GO" id="GO:0008237">
    <property type="term" value="F:metallopeptidase activity"/>
    <property type="evidence" value="ECO:0007669"/>
    <property type="project" value="UniProtKB-KW"/>
</dbReference>
<accession>H8YVJ7</accession>
<dbReference type="CDD" id="cd08071">
    <property type="entry name" value="MPN_DUF2466"/>
    <property type="match status" value="1"/>
</dbReference>
<dbReference type="InterPro" id="IPR001405">
    <property type="entry name" value="UPF0758"/>
</dbReference>
<dbReference type="InterPro" id="IPR025657">
    <property type="entry name" value="RadC_JAB"/>
</dbReference>
<evidence type="ECO:0000313" key="7">
    <source>
        <dbReference type="EMBL" id="EIC23937.1"/>
    </source>
</evidence>
<dbReference type="PROSITE" id="PS50249">
    <property type="entry name" value="MPN"/>
    <property type="match status" value="1"/>
</dbReference>
<dbReference type="AlphaFoldDB" id="H8YVJ7"/>
<dbReference type="PROSITE" id="PS01302">
    <property type="entry name" value="UPF0758"/>
    <property type="match status" value="1"/>
</dbReference>
<dbReference type="eggNOG" id="COG2003">
    <property type="taxonomic scope" value="Bacteria"/>
</dbReference>
<dbReference type="STRING" id="631362.Thi970DRAFT_00072"/>
<evidence type="ECO:0000256" key="3">
    <source>
        <dbReference type="ARBA" id="ARBA00022801"/>
    </source>
</evidence>